<evidence type="ECO:0000256" key="4">
    <source>
        <dbReference type="ARBA" id="ARBA00022692"/>
    </source>
</evidence>
<keyword evidence="12" id="KW-1185">Reference proteome</keyword>
<dbReference type="AlphaFoldDB" id="A0A1E4TMB9"/>
<dbReference type="OrthoDB" id="29105at2759"/>
<dbReference type="PANTHER" id="PTHR10830">
    <property type="entry name" value="DOLICHYL-DIPHOSPHOOLIGOSACCHARIDE--PROTEIN GLYCOSYLTRANSFERASE 48 KDA SUBUNIT"/>
    <property type="match status" value="1"/>
</dbReference>
<dbReference type="EMBL" id="KV453841">
    <property type="protein sequence ID" value="ODV92877.1"/>
    <property type="molecule type" value="Genomic_DNA"/>
</dbReference>
<comment type="function">
    <text evidence="8">Subunit of the oligosaccharyl transferase (OST) complex that catalyzes the initial transfer of a defined glycan (Glc(3)Man(9)GlcNAc(2) in eukaryotes) from the lipid carrier dolichol-pyrophosphate to an asparagine residue within an Asn-X-Ser/Thr consensus motif in nascent polypeptide chains, the first step in protein N-glycosylation. N-glycosylation occurs cotranslationally and the complex associates with the Sec61 complex at the channel-forming translocon complex that mediates protein translocation across the endoplasmic reticulum (ER).</text>
</comment>
<dbReference type="Pfam" id="PF23358">
    <property type="entry name" value="OST48_MD"/>
    <property type="match status" value="1"/>
</dbReference>
<evidence type="ECO:0000259" key="9">
    <source>
        <dbReference type="Pfam" id="PF03345"/>
    </source>
</evidence>
<dbReference type="Pfam" id="PF03345">
    <property type="entry name" value="OST48_N"/>
    <property type="match status" value="1"/>
</dbReference>
<organism evidence="11 12">
    <name type="scientific">Tortispora caseinolytica NRRL Y-17796</name>
    <dbReference type="NCBI Taxonomy" id="767744"/>
    <lineage>
        <taxon>Eukaryota</taxon>
        <taxon>Fungi</taxon>
        <taxon>Dikarya</taxon>
        <taxon>Ascomycota</taxon>
        <taxon>Saccharomycotina</taxon>
        <taxon>Trigonopsidomycetes</taxon>
        <taxon>Trigonopsidales</taxon>
        <taxon>Trigonopsidaceae</taxon>
        <taxon>Tortispora</taxon>
    </lineage>
</organism>
<evidence type="ECO:0000256" key="3">
    <source>
        <dbReference type="ARBA" id="ARBA00008743"/>
    </source>
</evidence>
<comment type="subunit">
    <text evidence="8">Component of the oligosaccharyltransferase (OST) complex.</text>
</comment>
<sequence>ESHSSFLLDLKSRGFDVDTDSKSLFAYDTDRIYDHVILGPSSNIDAKQLLSFLEDGGNILAIGSTDGVKGELRRLAHELGMALPPIGSKLIDHFKAPNKDAHDILILDESSNTIPEPYVHQPGSKPLIYSGTGFSLLNNPLVLPILKAFRTSYVSSGPESAAAVTEPWVAGSQTYLAGAFQAYNNARFVFVGSDLFFSNKYYNDNKYGNKQFAEDLTKWAFRETGVIAVSDVSHGLANPEALKAVLDANTTTLVGSNGPIYRIKEDIIYSIDLSIWDPESASWTPYQANDDVQVEFIMLDPYYRLNLQNVGNTEDQSACKYQVEFKIPDHHGVFTFAVDYKRPGLAFIEDRRTVTVRHYAHNEFTRSYAISSSWVYLSAIMSIIGAWVIFVVSWV</sequence>
<evidence type="ECO:0000256" key="8">
    <source>
        <dbReference type="RuleBase" id="RU361142"/>
    </source>
</evidence>
<keyword evidence="5 8" id="KW-0256">Endoplasmic reticulum</keyword>
<keyword evidence="6 8" id="KW-1133">Transmembrane helix</keyword>
<comment type="subcellular location">
    <subcellularLocation>
        <location evidence="8">Endoplasmic reticulum membrane</location>
        <topology evidence="8">Single-pass type I membrane protein</topology>
    </subcellularLocation>
    <subcellularLocation>
        <location evidence="1">Membrane</location>
        <topology evidence="1">Single-pass type I membrane protein</topology>
    </subcellularLocation>
</comment>
<evidence type="ECO:0000313" key="11">
    <source>
        <dbReference type="EMBL" id="ODV92877.1"/>
    </source>
</evidence>
<feature type="transmembrane region" description="Helical" evidence="8">
    <location>
        <begin position="374"/>
        <end position="394"/>
    </location>
</feature>
<dbReference type="InterPro" id="IPR055457">
    <property type="entry name" value="OST48_N"/>
</dbReference>
<feature type="non-terminal residue" evidence="11">
    <location>
        <position position="395"/>
    </location>
</feature>
<keyword evidence="7 8" id="KW-0472">Membrane</keyword>
<evidence type="ECO:0000256" key="7">
    <source>
        <dbReference type="ARBA" id="ARBA00023136"/>
    </source>
</evidence>
<comment type="similarity">
    <text evidence="3 8">Belongs to the DDOST 48 kDa subunit family.</text>
</comment>
<evidence type="ECO:0000259" key="10">
    <source>
        <dbReference type="Pfam" id="PF23358"/>
    </source>
</evidence>
<dbReference type="PANTHER" id="PTHR10830:SF0">
    <property type="entry name" value="DOLICHYL-DIPHOSPHOOLIGOSACCHARIDE--PROTEIN GLYCOSYLTRANSFERASE 48 KDA SUBUNIT"/>
    <property type="match status" value="1"/>
</dbReference>
<dbReference type="Proteomes" id="UP000095023">
    <property type="component" value="Unassembled WGS sequence"/>
</dbReference>
<comment type="pathway">
    <text evidence="2 8">Protein modification; protein glycosylation.</text>
</comment>
<protein>
    <recommendedName>
        <fullName evidence="8">Dolichyl-diphosphooligosaccharide--protein glycosyltransferase subunit WBP1</fullName>
        <shortName evidence="8">Oligosaccharyl transferase subunit WBP1</shortName>
    </recommendedName>
</protein>
<proteinExistence type="inferred from homology"/>
<dbReference type="InterPro" id="IPR005013">
    <property type="entry name" value="DDOST_48_kDa_subunit"/>
</dbReference>
<dbReference type="GO" id="GO:0004576">
    <property type="term" value="F:oligosaccharyl transferase activity"/>
    <property type="evidence" value="ECO:0007669"/>
    <property type="project" value="EnsemblFungi"/>
</dbReference>
<evidence type="ECO:0000256" key="2">
    <source>
        <dbReference type="ARBA" id="ARBA00004922"/>
    </source>
</evidence>
<keyword evidence="4 8" id="KW-0812">Transmembrane</keyword>
<dbReference type="GO" id="GO:0018279">
    <property type="term" value="P:protein N-linked glycosylation via asparagine"/>
    <property type="evidence" value="ECO:0007669"/>
    <property type="project" value="UniProtKB-UniRule"/>
</dbReference>
<dbReference type="UniPathway" id="UPA00378"/>
<name>A0A1E4TMB9_9ASCO</name>
<feature type="domain" description="OST48 middle" evidence="10">
    <location>
        <begin position="259"/>
        <end position="395"/>
    </location>
</feature>
<dbReference type="GO" id="GO:0005635">
    <property type="term" value="C:nuclear envelope"/>
    <property type="evidence" value="ECO:0007669"/>
    <property type="project" value="EnsemblFungi"/>
</dbReference>
<feature type="non-terminal residue" evidence="11">
    <location>
        <position position="1"/>
    </location>
</feature>
<evidence type="ECO:0000313" key="12">
    <source>
        <dbReference type="Proteomes" id="UP000095023"/>
    </source>
</evidence>
<evidence type="ECO:0000256" key="1">
    <source>
        <dbReference type="ARBA" id="ARBA00004479"/>
    </source>
</evidence>
<evidence type="ECO:0000256" key="5">
    <source>
        <dbReference type="ARBA" id="ARBA00022824"/>
    </source>
</evidence>
<dbReference type="GO" id="GO:0008250">
    <property type="term" value="C:oligosaccharyltransferase complex"/>
    <property type="evidence" value="ECO:0007669"/>
    <property type="project" value="EnsemblFungi"/>
</dbReference>
<feature type="domain" description="OST48 N-terminal" evidence="9">
    <location>
        <begin position="1"/>
        <end position="220"/>
    </location>
</feature>
<accession>A0A1E4TMB9</accession>
<evidence type="ECO:0000256" key="6">
    <source>
        <dbReference type="ARBA" id="ARBA00022989"/>
    </source>
</evidence>
<dbReference type="InterPro" id="IPR055459">
    <property type="entry name" value="OST48_MD"/>
</dbReference>
<gene>
    <name evidence="11" type="ORF">CANCADRAFT_14039</name>
</gene>
<reference evidence="12" key="1">
    <citation type="submission" date="2016-02" db="EMBL/GenBank/DDBJ databases">
        <title>Comparative genomics of biotechnologically important yeasts.</title>
        <authorList>
            <consortium name="DOE Joint Genome Institute"/>
            <person name="Riley R."/>
            <person name="Haridas S."/>
            <person name="Wolfe K.H."/>
            <person name="Lopes M.R."/>
            <person name="Hittinger C.T."/>
            <person name="Goker M."/>
            <person name="Salamov A."/>
            <person name="Wisecaver J."/>
            <person name="Long T.M."/>
            <person name="Aerts A.L."/>
            <person name="Barry K."/>
            <person name="Choi C."/>
            <person name="Clum A."/>
            <person name="Coughlan A.Y."/>
            <person name="Deshpande S."/>
            <person name="Douglass A.P."/>
            <person name="Hanson S.J."/>
            <person name="Klenk H.-P."/>
            <person name="Labutti K."/>
            <person name="Lapidus A."/>
            <person name="Lindquist E."/>
            <person name="Lipzen A."/>
            <person name="Meier-Kolthoff J.P."/>
            <person name="Ohm R.A."/>
            <person name="Otillar R.P."/>
            <person name="Pangilinan J."/>
            <person name="Peng Y."/>
            <person name="Rokas A."/>
            <person name="Rosa C.A."/>
            <person name="Scheuner C."/>
            <person name="Sibirny A.A."/>
            <person name="Slot J.C."/>
            <person name="Stielow J.B."/>
            <person name="Sun H."/>
            <person name="Kurtzman C.P."/>
            <person name="Blackwell M."/>
            <person name="Jeffries T.W."/>
            <person name="Grigoriev I.V."/>
        </authorList>
    </citation>
    <scope>NUCLEOTIDE SEQUENCE [LARGE SCALE GENOMIC DNA]</scope>
    <source>
        <strain evidence="12">NRRL Y-17796</strain>
    </source>
</reference>